<accession>V2X4N5</accession>
<name>V2X4N5_MONRO</name>
<dbReference type="AlphaFoldDB" id="V2X4N5"/>
<sequence length="81" mass="9033">MTVAGYQAEWFENKGSSSVGKNVLRCILDASIAAFLSFQTITGLLIQSRIASYYTTNTSNMRAKSRVFLANVYDSLRQMLI</sequence>
<dbReference type="EMBL" id="AWSO01000155">
    <property type="protein sequence ID" value="ESK94103.1"/>
    <property type="molecule type" value="Genomic_DNA"/>
</dbReference>
<reference evidence="1 2" key="1">
    <citation type="journal article" date="2014" name="BMC Genomics">
        <title>Genome and secretome analysis of the hemibiotrophic fungal pathogen, Moniliophthora roreri, which causes frosty pod rot disease of cacao: mechanisms of the biotrophic and necrotrophic phases.</title>
        <authorList>
            <person name="Meinhardt L.W."/>
            <person name="Costa G.G.L."/>
            <person name="Thomazella D.P.T."/>
            <person name="Teixeira P.J.P.L."/>
            <person name="Carazzolle M.F."/>
            <person name="Schuster S.C."/>
            <person name="Carlson J.E."/>
            <person name="Guiltinan M.J."/>
            <person name="Mieczkowski P."/>
            <person name="Farmer A."/>
            <person name="Ramaraj T."/>
            <person name="Crozier J."/>
            <person name="Davis R.E."/>
            <person name="Shao J."/>
            <person name="Melnick R.L."/>
            <person name="Pereira G.A.G."/>
            <person name="Bailey B.A."/>
        </authorList>
    </citation>
    <scope>NUCLEOTIDE SEQUENCE [LARGE SCALE GENOMIC DNA]</scope>
    <source>
        <strain evidence="1 2">MCA 2997</strain>
    </source>
</reference>
<organism evidence="1 2">
    <name type="scientific">Moniliophthora roreri (strain MCA 2997)</name>
    <name type="common">Cocoa frosty pod rot fungus</name>
    <name type="synonym">Crinipellis roreri</name>
    <dbReference type="NCBI Taxonomy" id="1381753"/>
    <lineage>
        <taxon>Eukaryota</taxon>
        <taxon>Fungi</taxon>
        <taxon>Dikarya</taxon>
        <taxon>Basidiomycota</taxon>
        <taxon>Agaricomycotina</taxon>
        <taxon>Agaricomycetes</taxon>
        <taxon>Agaricomycetidae</taxon>
        <taxon>Agaricales</taxon>
        <taxon>Marasmiineae</taxon>
        <taxon>Marasmiaceae</taxon>
        <taxon>Moniliophthora</taxon>
    </lineage>
</organism>
<keyword evidence="2" id="KW-1185">Reference proteome</keyword>
<dbReference type="KEGG" id="mrr:Moror_12848"/>
<dbReference type="HOGENOM" id="CLU_2574407_0_0_1"/>
<evidence type="ECO:0000313" key="2">
    <source>
        <dbReference type="Proteomes" id="UP000017559"/>
    </source>
</evidence>
<gene>
    <name evidence="1" type="ORF">Moror_12848</name>
</gene>
<dbReference type="Proteomes" id="UP000017559">
    <property type="component" value="Unassembled WGS sequence"/>
</dbReference>
<comment type="caution">
    <text evidence="1">The sequence shown here is derived from an EMBL/GenBank/DDBJ whole genome shotgun (WGS) entry which is preliminary data.</text>
</comment>
<protein>
    <submittedName>
        <fullName evidence="1">Uncharacterized protein</fullName>
    </submittedName>
</protein>
<proteinExistence type="predicted"/>
<evidence type="ECO:0000313" key="1">
    <source>
        <dbReference type="EMBL" id="ESK94103.1"/>
    </source>
</evidence>